<dbReference type="Proteomes" id="UP000000268">
    <property type="component" value="Chromosome"/>
</dbReference>
<dbReference type="STRING" id="329726.AM1_1565"/>
<evidence type="ECO:0000256" key="5">
    <source>
        <dbReference type="ARBA" id="ARBA00022741"/>
    </source>
</evidence>
<feature type="transmembrane region" description="Helical" evidence="9">
    <location>
        <begin position="53"/>
        <end position="71"/>
    </location>
</feature>
<evidence type="ECO:0000313" key="12">
    <source>
        <dbReference type="Proteomes" id="UP000000268"/>
    </source>
</evidence>
<organism evidence="11 12">
    <name type="scientific">Acaryochloris marina (strain MBIC 11017)</name>
    <dbReference type="NCBI Taxonomy" id="329726"/>
    <lineage>
        <taxon>Bacteria</taxon>
        <taxon>Bacillati</taxon>
        <taxon>Cyanobacteriota</taxon>
        <taxon>Cyanophyceae</taxon>
        <taxon>Acaryochloridales</taxon>
        <taxon>Acaryochloridaceae</taxon>
        <taxon>Acaryochloris</taxon>
    </lineage>
</organism>
<keyword evidence="12" id="KW-1185">Reference proteome</keyword>
<dbReference type="PANTHER" id="PTHR24421:SF10">
    <property type="entry name" value="NITRATE_NITRITE SENSOR PROTEIN NARQ"/>
    <property type="match status" value="1"/>
</dbReference>
<dbReference type="HOGENOM" id="CLU_000445_20_15_3"/>
<dbReference type="EC" id="2.7.13.3" evidence="2"/>
<feature type="domain" description="Histidine kinase" evidence="10">
    <location>
        <begin position="211"/>
        <end position="396"/>
    </location>
</feature>
<dbReference type="GO" id="GO:0016020">
    <property type="term" value="C:membrane"/>
    <property type="evidence" value="ECO:0007669"/>
    <property type="project" value="InterPro"/>
</dbReference>
<evidence type="ECO:0000259" key="10">
    <source>
        <dbReference type="PROSITE" id="PS50109"/>
    </source>
</evidence>
<feature type="transmembrane region" description="Helical" evidence="9">
    <location>
        <begin position="27"/>
        <end position="46"/>
    </location>
</feature>
<evidence type="ECO:0000256" key="7">
    <source>
        <dbReference type="ARBA" id="ARBA00022840"/>
    </source>
</evidence>
<comment type="catalytic activity">
    <reaction evidence="1">
        <text>ATP + protein L-histidine = ADP + protein N-phospho-L-histidine.</text>
        <dbReference type="EC" id="2.7.13.3"/>
    </reaction>
</comment>
<dbReference type="GO" id="GO:0005524">
    <property type="term" value="F:ATP binding"/>
    <property type="evidence" value="ECO:0007669"/>
    <property type="project" value="UniProtKB-KW"/>
</dbReference>
<dbReference type="Gene3D" id="1.20.5.1930">
    <property type="match status" value="1"/>
</dbReference>
<dbReference type="InterPro" id="IPR050482">
    <property type="entry name" value="Sensor_HK_TwoCompSys"/>
</dbReference>
<proteinExistence type="predicted"/>
<evidence type="ECO:0000256" key="2">
    <source>
        <dbReference type="ARBA" id="ARBA00012438"/>
    </source>
</evidence>
<reference evidence="11 12" key="1">
    <citation type="journal article" date="2008" name="Proc. Natl. Acad. Sci. U.S.A.">
        <title>Niche adaptation and genome expansion in the chlorophyll d-producing cyanobacterium Acaryochloris marina.</title>
        <authorList>
            <person name="Swingley W.D."/>
            <person name="Chen M."/>
            <person name="Cheung P.C."/>
            <person name="Conrad A.L."/>
            <person name="Dejesa L.C."/>
            <person name="Hao J."/>
            <person name="Honchak B.M."/>
            <person name="Karbach L.E."/>
            <person name="Kurdoglu A."/>
            <person name="Lahiri S."/>
            <person name="Mastrian S.D."/>
            <person name="Miyashita H."/>
            <person name="Page L."/>
            <person name="Ramakrishna P."/>
            <person name="Satoh S."/>
            <person name="Sattley W.M."/>
            <person name="Shimada Y."/>
            <person name="Taylor H.L."/>
            <person name="Tomo T."/>
            <person name="Tsuchiya T."/>
            <person name="Wang Z.T."/>
            <person name="Raymond J."/>
            <person name="Mimuro M."/>
            <person name="Blankenship R.E."/>
            <person name="Touchman J.W."/>
        </authorList>
    </citation>
    <scope>NUCLEOTIDE SEQUENCE [LARGE SCALE GENOMIC DNA]</scope>
    <source>
        <strain evidence="12">MBIC 11017</strain>
    </source>
</reference>
<keyword evidence="7" id="KW-0067">ATP-binding</keyword>
<evidence type="ECO:0000313" key="11">
    <source>
        <dbReference type="EMBL" id="ABW26589.1"/>
    </source>
</evidence>
<dbReference type="InterPro" id="IPR003594">
    <property type="entry name" value="HATPase_dom"/>
</dbReference>
<feature type="transmembrane region" description="Helical" evidence="9">
    <location>
        <begin position="77"/>
        <end position="97"/>
    </location>
</feature>
<dbReference type="KEGG" id="amr:AM1_1565"/>
<gene>
    <name evidence="11" type="ordered locus">AM1_1565</name>
</gene>
<feature type="transmembrane region" description="Helical" evidence="9">
    <location>
        <begin position="162"/>
        <end position="181"/>
    </location>
</feature>
<dbReference type="eggNOG" id="COG4585">
    <property type="taxonomic scope" value="Bacteria"/>
</dbReference>
<dbReference type="SUPFAM" id="SSF55874">
    <property type="entry name" value="ATPase domain of HSP90 chaperone/DNA topoisomerase II/histidine kinase"/>
    <property type="match status" value="1"/>
</dbReference>
<keyword evidence="9" id="KW-0472">Membrane</keyword>
<dbReference type="Pfam" id="PF02518">
    <property type="entry name" value="HATPase_c"/>
    <property type="match status" value="1"/>
</dbReference>
<keyword evidence="5" id="KW-0547">Nucleotide-binding</keyword>
<dbReference type="InterPro" id="IPR011712">
    <property type="entry name" value="Sig_transdc_His_kin_sub3_dim/P"/>
</dbReference>
<evidence type="ECO:0000256" key="1">
    <source>
        <dbReference type="ARBA" id="ARBA00000085"/>
    </source>
</evidence>
<dbReference type="Pfam" id="PF07730">
    <property type="entry name" value="HisKA_3"/>
    <property type="match status" value="1"/>
</dbReference>
<keyword evidence="8" id="KW-0902">Two-component regulatory system</keyword>
<protein>
    <recommendedName>
        <fullName evidence="2">histidine kinase</fullName>
        <ecNumber evidence="2">2.7.13.3</ecNumber>
    </recommendedName>
</protein>
<evidence type="ECO:0000256" key="4">
    <source>
        <dbReference type="ARBA" id="ARBA00022679"/>
    </source>
</evidence>
<keyword evidence="9" id="KW-0812">Transmembrane</keyword>
<dbReference type="Gene3D" id="3.30.565.10">
    <property type="entry name" value="Histidine kinase-like ATPase, C-terminal domain"/>
    <property type="match status" value="1"/>
</dbReference>
<accession>B0C954</accession>
<dbReference type="GO" id="GO:0046983">
    <property type="term" value="F:protein dimerization activity"/>
    <property type="evidence" value="ECO:0007669"/>
    <property type="project" value="InterPro"/>
</dbReference>
<keyword evidence="6" id="KW-0418">Kinase</keyword>
<name>B0C954_ACAM1</name>
<dbReference type="PROSITE" id="PS50109">
    <property type="entry name" value="HIS_KIN"/>
    <property type="match status" value="1"/>
</dbReference>
<evidence type="ECO:0000256" key="9">
    <source>
        <dbReference type="SAM" id="Phobius"/>
    </source>
</evidence>
<dbReference type="PANTHER" id="PTHR24421">
    <property type="entry name" value="NITRATE/NITRITE SENSOR PROTEIN NARX-RELATED"/>
    <property type="match status" value="1"/>
</dbReference>
<keyword evidence="4" id="KW-0808">Transferase</keyword>
<dbReference type="InterPro" id="IPR036890">
    <property type="entry name" value="HATPase_C_sf"/>
</dbReference>
<dbReference type="AlphaFoldDB" id="B0C954"/>
<evidence type="ECO:0000256" key="3">
    <source>
        <dbReference type="ARBA" id="ARBA00022553"/>
    </source>
</evidence>
<dbReference type="EMBL" id="CP000828">
    <property type="protein sequence ID" value="ABW26589.1"/>
    <property type="molecule type" value="Genomic_DNA"/>
</dbReference>
<dbReference type="CDD" id="cd16917">
    <property type="entry name" value="HATPase_UhpB-NarQ-NarX-like"/>
    <property type="match status" value="1"/>
</dbReference>
<evidence type="ECO:0000256" key="8">
    <source>
        <dbReference type="ARBA" id="ARBA00023012"/>
    </source>
</evidence>
<sequence>MQFLPCNMPTSSDPPILSRRTIQRIDWLLLLMSLLLGWIGGSYTLSAQISQQILFFHGVFFLLSWIIPLKGPYWHKWTFVCLNSLVFTVLAGLSLTLPLQMYWFIAKTCFILGCQNAIKTVVVLGSTYLVASHWSRPRLLARVAEIGIDRWLDPNYIFFNQLAFYVGASSFTLLFALLVIAEQKSRLKAEALTKQVETLAATLERTRIARNIHDSLGHSLTTLDVHLELAQRLYHQDSIQTEQSLQTAKQLAQQCLTEVRRSVQTIREETLNLNEQIATLTNSIDPNHSLTIQLDLDLPPLPSQIGHQLYCILQEGLTNVQKHAEASNVILTGKYDTGKIRIELHDDGIGFNRHNHQSGYGHRGMYERTQILGGVFTIQSYPGEGTTLQIVIPYPSESS</sequence>
<evidence type="ECO:0000256" key="6">
    <source>
        <dbReference type="ARBA" id="ARBA00022777"/>
    </source>
</evidence>
<dbReference type="InterPro" id="IPR005467">
    <property type="entry name" value="His_kinase_dom"/>
</dbReference>
<keyword evidence="9" id="KW-1133">Transmembrane helix</keyword>
<dbReference type="GO" id="GO:0000155">
    <property type="term" value="F:phosphorelay sensor kinase activity"/>
    <property type="evidence" value="ECO:0007669"/>
    <property type="project" value="InterPro"/>
</dbReference>
<keyword evidence="3" id="KW-0597">Phosphoprotein</keyword>